<protein>
    <recommendedName>
        <fullName evidence="5">TspB protein</fullName>
    </recommendedName>
</protein>
<keyword evidence="2" id="KW-1133">Transmembrane helix</keyword>
<evidence type="ECO:0000256" key="2">
    <source>
        <dbReference type="SAM" id="Phobius"/>
    </source>
</evidence>
<evidence type="ECO:0000313" key="4">
    <source>
        <dbReference type="Proteomes" id="UP000000450"/>
    </source>
</evidence>
<name>A0A9J9U9W4_ACIET</name>
<reference evidence="3 4" key="1">
    <citation type="journal article" date="2010" name="J. Bacteriol.">
        <title>Completed genome sequence of the anaerobic iron-oxidizing bacterium Acidovorax ebreus strain TPSY.</title>
        <authorList>
            <person name="Byrne-Bailey K.G."/>
            <person name="Weber K.A."/>
            <person name="Chair A.H."/>
            <person name="Bose S."/>
            <person name="Knox T."/>
            <person name="Spanbauer T.L."/>
            <person name="Chertkov O."/>
            <person name="Coates J.D."/>
        </authorList>
    </citation>
    <scope>NUCLEOTIDE SEQUENCE [LARGE SCALE GENOMIC DNA]</scope>
    <source>
        <strain evidence="3 4">TPSY</strain>
    </source>
</reference>
<proteinExistence type="predicted"/>
<keyword evidence="2" id="KW-0472">Membrane</keyword>
<accession>A0A9J9U9W4</accession>
<feature type="transmembrane region" description="Helical" evidence="2">
    <location>
        <begin position="286"/>
        <end position="304"/>
    </location>
</feature>
<dbReference type="RefSeq" id="WP_012655812.1">
    <property type="nucleotide sequence ID" value="NC_011992.1"/>
</dbReference>
<gene>
    <name evidence="3" type="ordered locus">Dtpsy_0842</name>
</gene>
<sequence length="306" mass="31311">MYVDQTTRGCGGTFQREFSAQHDGKWYHYGTLTLTGGTCNLVEGATGENPDGTTPTDAAPPADDRKCPNGFPGTVNGIETCVPYSGQNGVGVSGGTTTTTNPDGSTTTTTTQGQTSCTGASCTTTTTTTTTTGGGTPSTTTTSTTTTRNEFCRKNPTDPVCTGSATGGGGTGDGDEKASSFGGSCGAWTCEGDAIHCAIAKEQHQRACKLIDDHTSQEAQLYASSKGKDGNVTADLPGNSSLSFGAEHYDSTALLGGGSCVSDLSVEVFGNVVSLPVSNVCPYVQWLRIILLAIGALLWMVIVFKG</sequence>
<feature type="compositionally biased region" description="Low complexity" evidence="1">
    <location>
        <begin position="95"/>
        <end position="147"/>
    </location>
</feature>
<evidence type="ECO:0000256" key="1">
    <source>
        <dbReference type="SAM" id="MobiDB-lite"/>
    </source>
</evidence>
<evidence type="ECO:0008006" key="5">
    <source>
        <dbReference type="Google" id="ProtNLM"/>
    </source>
</evidence>
<dbReference type="EMBL" id="CP001392">
    <property type="protein sequence ID" value="ACM32320.1"/>
    <property type="molecule type" value="Genomic_DNA"/>
</dbReference>
<dbReference type="AlphaFoldDB" id="A0A9J9U9W4"/>
<keyword evidence="2" id="KW-0812">Transmembrane</keyword>
<evidence type="ECO:0000313" key="3">
    <source>
        <dbReference type="EMBL" id="ACM32320.1"/>
    </source>
</evidence>
<keyword evidence="4" id="KW-1185">Reference proteome</keyword>
<dbReference type="Proteomes" id="UP000000450">
    <property type="component" value="Chromosome"/>
</dbReference>
<organism evidence="3 4">
    <name type="scientific">Acidovorax ebreus (strain TPSY)</name>
    <name type="common">Diaphorobacter sp. (strain TPSY)</name>
    <dbReference type="NCBI Taxonomy" id="535289"/>
    <lineage>
        <taxon>Bacteria</taxon>
        <taxon>Pseudomonadati</taxon>
        <taxon>Pseudomonadota</taxon>
        <taxon>Betaproteobacteria</taxon>
        <taxon>Burkholderiales</taxon>
        <taxon>Comamonadaceae</taxon>
        <taxon>Diaphorobacter</taxon>
    </lineage>
</organism>
<feature type="region of interest" description="Disordered" evidence="1">
    <location>
        <begin position="43"/>
        <end position="71"/>
    </location>
</feature>
<dbReference type="KEGG" id="dia:Dtpsy_0842"/>
<feature type="region of interest" description="Disordered" evidence="1">
    <location>
        <begin position="92"/>
        <end position="149"/>
    </location>
</feature>